<dbReference type="AlphaFoldDB" id="A0AAW4YDQ5"/>
<accession>A0AAW4YDQ5</accession>
<name>A0AAW4YDQ5_STAAU</name>
<dbReference type="InterPro" id="IPR016091">
    <property type="entry name" value="SuperAg_toxin_C"/>
</dbReference>
<reference evidence="3" key="2">
    <citation type="submission" date="2023-08" db="EMBL/GenBank/DDBJ databases">
        <authorList>
            <person name="Zhao H."/>
            <person name="Wang X."/>
        </authorList>
    </citation>
    <scope>NUCLEOTIDE SEQUENCE</scope>
    <source>
        <strain evidence="3">NC-4</strain>
    </source>
</reference>
<evidence type="ECO:0000259" key="2">
    <source>
        <dbReference type="Pfam" id="PF02876"/>
    </source>
</evidence>
<evidence type="ECO:0000313" key="4">
    <source>
        <dbReference type="Proteomes" id="UP001200271"/>
    </source>
</evidence>
<dbReference type="SUPFAM" id="SSF54334">
    <property type="entry name" value="Superantigen toxins, C-terminal domain"/>
    <property type="match status" value="1"/>
</dbReference>
<dbReference type="EMBL" id="JAIUEN010000685">
    <property type="protein sequence ID" value="MCE3364254.1"/>
    <property type="molecule type" value="Genomic_DNA"/>
</dbReference>
<feature type="domain" description="Staphylococcal/Streptococcal toxin beta-grasp" evidence="2">
    <location>
        <begin position="2"/>
        <end position="44"/>
    </location>
</feature>
<dbReference type="GO" id="GO:0005576">
    <property type="term" value="C:extracellular region"/>
    <property type="evidence" value="ECO:0007669"/>
    <property type="project" value="InterPro"/>
</dbReference>
<dbReference type="Proteomes" id="UP001200271">
    <property type="component" value="Unassembled WGS sequence"/>
</dbReference>
<evidence type="ECO:0000256" key="1">
    <source>
        <dbReference type="ARBA" id="ARBA00008401"/>
    </source>
</evidence>
<proteinExistence type="inferred from homology"/>
<gene>
    <name evidence="3" type="ORF">LB359_18725</name>
</gene>
<comment type="similarity">
    <text evidence="1">Belongs to the staphylococcal/streptococcal toxin family.</text>
</comment>
<protein>
    <submittedName>
        <fullName evidence="3">Superantigen-like protein</fullName>
    </submittedName>
</protein>
<evidence type="ECO:0000313" key="3">
    <source>
        <dbReference type="EMBL" id="MCE3364254.1"/>
    </source>
</evidence>
<dbReference type="Gene3D" id="3.10.20.120">
    <property type="match status" value="1"/>
</dbReference>
<comment type="caution">
    <text evidence="3">The sequence shown here is derived from an EMBL/GenBank/DDBJ whole genome shotgun (WGS) entry which is preliminary data.</text>
</comment>
<sequence>FNKGQIKITGGGNNYTIDLSKKLKLTDTNRYVKNPRNTEIEVILEKSR</sequence>
<dbReference type="Pfam" id="PF02876">
    <property type="entry name" value="Stap_Strp_tox_C"/>
    <property type="match status" value="1"/>
</dbReference>
<reference evidence="3" key="1">
    <citation type="journal article" date="2021" name="Front Med (Lausanne)">
        <title>The Prevalence and Determinants of Fusidic Acid Resistance Among Methicillin-Resistant Staphylococcus aureus Clinical Isolates in China.</title>
        <authorList>
            <person name="Zhao H."/>
            <person name="Wang X."/>
            <person name="Wang B."/>
            <person name="Xu Y."/>
            <person name="Rao L."/>
            <person name="Wan B."/>
            <person name="Guo Y."/>
            <person name="Wu X."/>
            <person name="Yu J."/>
            <person name="Chen L."/>
            <person name="Li M."/>
            <person name="Yu F."/>
        </authorList>
    </citation>
    <scope>NUCLEOTIDE SEQUENCE</scope>
    <source>
        <strain evidence="3">NC-4</strain>
    </source>
</reference>
<dbReference type="InterPro" id="IPR006123">
    <property type="entry name" value="Toxin_b-grasp_Staph/Strep"/>
</dbReference>
<organism evidence="3 4">
    <name type="scientific">Staphylococcus aureus</name>
    <dbReference type="NCBI Taxonomy" id="1280"/>
    <lineage>
        <taxon>Bacteria</taxon>
        <taxon>Bacillati</taxon>
        <taxon>Bacillota</taxon>
        <taxon>Bacilli</taxon>
        <taxon>Bacillales</taxon>
        <taxon>Staphylococcaceae</taxon>
        <taxon>Staphylococcus</taxon>
    </lineage>
</organism>
<feature type="non-terminal residue" evidence="3">
    <location>
        <position position="1"/>
    </location>
</feature>